<sequence length="104" mass="11804">MHTGYVKASDNKIKTETGIVSHASGKTKPIEINLRTSLCLIEFVVLDHEDHDVLLRGNRHRKLKISEDNRVLVMLKNNKRRRAECLSFDQACTSNSDLIGAFLK</sequence>
<dbReference type="Proteomes" id="UP000276133">
    <property type="component" value="Unassembled WGS sequence"/>
</dbReference>
<accession>A0A3M7PET7</accession>
<keyword evidence="2" id="KW-1185">Reference proteome</keyword>
<evidence type="ECO:0000313" key="2">
    <source>
        <dbReference type="Proteomes" id="UP000276133"/>
    </source>
</evidence>
<reference evidence="1 2" key="1">
    <citation type="journal article" date="2018" name="Sci. Rep.">
        <title>Genomic signatures of local adaptation to the degree of environmental predictability in rotifers.</title>
        <authorList>
            <person name="Franch-Gras L."/>
            <person name="Hahn C."/>
            <person name="Garcia-Roger E.M."/>
            <person name="Carmona M.J."/>
            <person name="Serra M."/>
            <person name="Gomez A."/>
        </authorList>
    </citation>
    <scope>NUCLEOTIDE SEQUENCE [LARGE SCALE GENOMIC DNA]</scope>
    <source>
        <strain evidence="1">HYR1</strain>
    </source>
</reference>
<comment type="caution">
    <text evidence="1">The sequence shown here is derived from an EMBL/GenBank/DDBJ whole genome shotgun (WGS) entry which is preliminary data.</text>
</comment>
<dbReference type="OrthoDB" id="10160711at2759"/>
<name>A0A3M7PET7_BRAPC</name>
<evidence type="ECO:0000313" key="1">
    <source>
        <dbReference type="EMBL" id="RMZ97646.1"/>
    </source>
</evidence>
<gene>
    <name evidence="1" type="ORF">BpHYR1_030891</name>
</gene>
<protein>
    <submittedName>
        <fullName evidence="1">Uncharacterized protein</fullName>
    </submittedName>
</protein>
<proteinExistence type="predicted"/>
<dbReference type="AlphaFoldDB" id="A0A3M7PET7"/>
<organism evidence="1 2">
    <name type="scientific">Brachionus plicatilis</name>
    <name type="common">Marine rotifer</name>
    <name type="synonym">Brachionus muelleri</name>
    <dbReference type="NCBI Taxonomy" id="10195"/>
    <lineage>
        <taxon>Eukaryota</taxon>
        <taxon>Metazoa</taxon>
        <taxon>Spiralia</taxon>
        <taxon>Gnathifera</taxon>
        <taxon>Rotifera</taxon>
        <taxon>Eurotatoria</taxon>
        <taxon>Monogononta</taxon>
        <taxon>Pseudotrocha</taxon>
        <taxon>Ploima</taxon>
        <taxon>Brachionidae</taxon>
        <taxon>Brachionus</taxon>
    </lineage>
</organism>
<dbReference type="EMBL" id="REGN01011277">
    <property type="protein sequence ID" value="RMZ97646.1"/>
    <property type="molecule type" value="Genomic_DNA"/>
</dbReference>